<gene>
    <name evidence="2" type="ORF">CCMP2556_LOCUS46260</name>
</gene>
<sequence>VLKKLEDCLAKIETSEGFKKMLGLQPSQYLASLNERQTADLIYRDNARIKHSQSKRLELEISDKSELVPAPVSIVQPAHDLSPLSKALIDHLRRASATPVNGKKILFGGKKSWLGDMLSMLQSSFAQPPPSRKQLGAPAPDDPDGSRELGIQEFLTSVQDEPSVSPMDIGVSSVVPFERRITNRPDELGGGSLQYLLEKDLILQAVQGKYHLTNNGAALIKVGHKCSRLGPITSWIREVGAISDLSTFEMFLLLLQKGWVLVDAETKTKCQPFRMNAEKNFYITGGAMGRSYFIVLLRHEELLGEHLPKIFHMQPVAYYDAILACAAAGQRSLLSRI</sequence>
<evidence type="ECO:0000313" key="2">
    <source>
        <dbReference type="EMBL" id="CAK9097457.1"/>
    </source>
</evidence>
<feature type="region of interest" description="Disordered" evidence="1">
    <location>
        <begin position="125"/>
        <end position="148"/>
    </location>
</feature>
<evidence type="ECO:0000313" key="3">
    <source>
        <dbReference type="Proteomes" id="UP001642484"/>
    </source>
</evidence>
<reference evidence="2 3" key="1">
    <citation type="submission" date="2024-02" db="EMBL/GenBank/DDBJ databases">
        <authorList>
            <person name="Chen Y."/>
            <person name="Shah S."/>
            <person name="Dougan E. K."/>
            <person name="Thang M."/>
            <person name="Chan C."/>
        </authorList>
    </citation>
    <scope>NUCLEOTIDE SEQUENCE [LARGE SCALE GENOMIC DNA]</scope>
</reference>
<proteinExistence type="predicted"/>
<evidence type="ECO:0000256" key="1">
    <source>
        <dbReference type="SAM" id="MobiDB-lite"/>
    </source>
</evidence>
<dbReference type="Proteomes" id="UP001642484">
    <property type="component" value="Unassembled WGS sequence"/>
</dbReference>
<feature type="non-terminal residue" evidence="2">
    <location>
        <position position="337"/>
    </location>
</feature>
<keyword evidence="3" id="KW-1185">Reference proteome</keyword>
<organism evidence="2 3">
    <name type="scientific">Durusdinium trenchii</name>
    <dbReference type="NCBI Taxonomy" id="1381693"/>
    <lineage>
        <taxon>Eukaryota</taxon>
        <taxon>Sar</taxon>
        <taxon>Alveolata</taxon>
        <taxon>Dinophyceae</taxon>
        <taxon>Suessiales</taxon>
        <taxon>Symbiodiniaceae</taxon>
        <taxon>Durusdinium</taxon>
    </lineage>
</organism>
<comment type="caution">
    <text evidence="2">The sequence shown here is derived from an EMBL/GenBank/DDBJ whole genome shotgun (WGS) entry which is preliminary data.</text>
</comment>
<feature type="non-terminal residue" evidence="2">
    <location>
        <position position="1"/>
    </location>
</feature>
<name>A0ABP0RA52_9DINO</name>
<dbReference type="EMBL" id="CAXAMN010025739">
    <property type="protein sequence ID" value="CAK9097457.1"/>
    <property type="molecule type" value="Genomic_DNA"/>
</dbReference>
<accession>A0ABP0RA52</accession>
<protein>
    <submittedName>
        <fullName evidence="2">Uncharacterized protein</fullName>
    </submittedName>
</protein>